<dbReference type="InterPro" id="IPR013012">
    <property type="entry name" value="PTS_EIIB_3"/>
</dbReference>
<dbReference type="AlphaFoldDB" id="A0A222EPH2"/>
<dbReference type="RefSeq" id="WP_094049164.1">
    <property type="nucleotide sequence ID" value="NZ_CP022535.1"/>
</dbReference>
<keyword evidence="10" id="KW-1185">Reference proteome</keyword>
<dbReference type="Pfam" id="PF02302">
    <property type="entry name" value="PTS_IIB"/>
    <property type="match status" value="1"/>
</dbReference>
<gene>
    <name evidence="9" type="primary">celA</name>
    <name evidence="9" type="ORF">SCORR_v1c06630</name>
</gene>
<dbReference type="EMBL" id="CP022535">
    <property type="protein sequence ID" value="ASP28435.1"/>
    <property type="molecule type" value="Genomic_DNA"/>
</dbReference>
<dbReference type="GO" id="GO:0008982">
    <property type="term" value="F:protein-N(PI)-phosphohistidine-sugar phosphotransferase activity"/>
    <property type="evidence" value="ECO:0007669"/>
    <property type="project" value="InterPro"/>
</dbReference>
<keyword evidence="6" id="KW-0418">Kinase</keyword>
<evidence type="ECO:0000313" key="10">
    <source>
        <dbReference type="Proteomes" id="UP000203229"/>
    </source>
</evidence>
<evidence type="ECO:0000256" key="3">
    <source>
        <dbReference type="ARBA" id="ARBA00022597"/>
    </source>
</evidence>
<dbReference type="Gene3D" id="3.40.50.2300">
    <property type="match status" value="1"/>
</dbReference>
<dbReference type="InterPro" id="IPR051819">
    <property type="entry name" value="PTS_sugar-specific_EIIB"/>
</dbReference>
<protein>
    <submittedName>
        <fullName evidence="9">PTS system, cellobiose-specific IIB component</fullName>
    </submittedName>
</protein>
<dbReference type="PANTHER" id="PTHR34581">
    <property type="entry name" value="PTS SYSTEM N,N'-DIACETYLCHITOBIOSE-SPECIFIC EIIB COMPONENT"/>
    <property type="match status" value="1"/>
</dbReference>
<dbReference type="GO" id="GO:0016301">
    <property type="term" value="F:kinase activity"/>
    <property type="evidence" value="ECO:0007669"/>
    <property type="project" value="UniProtKB-KW"/>
</dbReference>
<feature type="modified residue" description="Phosphocysteine; by EIIA" evidence="7">
    <location>
        <position position="9"/>
    </location>
</feature>
<evidence type="ECO:0000256" key="2">
    <source>
        <dbReference type="ARBA" id="ARBA00022553"/>
    </source>
</evidence>
<proteinExistence type="predicted"/>
<dbReference type="GO" id="GO:0009401">
    <property type="term" value="P:phosphoenolpyruvate-dependent sugar phosphotransferase system"/>
    <property type="evidence" value="ECO:0007669"/>
    <property type="project" value="UniProtKB-KW"/>
</dbReference>
<dbReference type="InterPro" id="IPR036095">
    <property type="entry name" value="PTS_EIIB-like_sf"/>
</dbReference>
<accession>A0A222EPH2</accession>
<dbReference type="SUPFAM" id="SSF52794">
    <property type="entry name" value="PTS system IIB component-like"/>
    <property type="match status" value="1"/>
</dbReference>
<dbReference type="PANTHER" id="PTHR34581:SF2">
    <property type="entry name" value="PTS SYSTEM N,N'-DIACETYLCHITOBIOSE-SPECIFIC EIIB COMPONENT"/>
    <property type="match status" value="1"/>
</dbReference>
<evidence type="ECO:0000313" key="9">
    <source>
        <dbReference type="EMBL" id="ASP28435.1"/>
    </source>
</evidence>
<evidence type="ECO:0000259" key="8">
    <source>
        <dbReference type="PROSITE" id="PS51100"/>
    </source>
</evidence>
<evidence type="ECO:0000256" key="7">
    <source>
        <dbReference type="PROSITE-ProRule" id="PRU00423"/>
    </source>
</evidence>
<keyword evidence="5" id="KW-0598">Phosphotransferase system</keyword>
<evidence type="ECO:0000256" key="1">
    <source>
        <dbReference type="ARBA" id="ARBA00022448"/>
    </source>
</evidence>
<keyword evidence="3" id="KW-0762">Sugar transport</keyword>
<reference evidence="9 10" key="1">
    <citation type="submission" date="2017-07" db="EMBL/GenBank/DDBJ databases">
        <title>Complete genome sequence of Spiroplasma corruscae EC-1 (DSM 19793).</title>
        <authorList>
            <person name="Tsai Y.-M."/>
            <person name="Lo W.-S."/>
            <person name="Kuo C.-H."/>
        </authorList>
    </citation>
    <scope>NUCLEOTIDE SEQUENCE [LARGE SCALE GENOMIC DNA]</scope>
    <source>
        <strain evidence="9 10">EC-1</strain>
    </source>
</reference>
<name>A0A222EPH2_9MOLU</name>
<dbReference type="PROSITE" id="PS51100">
    <property type="entry name" value="PTS_EIIB_TYPE_3"/>
    <property type="match status" value="1"/>
</dbReference>
<keyword evidence="4" id="KW-0808">Transferase</keyword>
<keyword evidence="2" id="KW-0597">Phosphoprotein</keyword>
<feature type="domain" description="PTS EIIB type-3" evidence="8">
    <location>
        <begin position="2"/>
        <end position="100"/>
    </location>
</feature>
<dbReference type="KEGG" id="scou:SCORR_v1c06630"/>
<evidence type="ECO:0000256" key="5">
    <source>
        <dbReference type="ARBA" id="ARBA00022683"/>
    </source>
</evidence>
<evidence type="ECO:0000256" key="4">
    <source>
        <dbReference type="ARBA" id="ARBA00022679"/>
    </source>
</evidence>
<dbReference type="Proteomes" id="UP000203229">
    <property type="component" value="Chromosome"/>
</dbReference>
<dbReference type="OrthoDB" id="9808134at2"/>
<dbReference type="InterPro" id="IPR003501">
    <property type="entry name" value="PTS_EIIB_2/3"/>
</dbReference>
<evidence type="ECO:0000256" key="6">
    <source>
        <dbReference type="ARBA" id="ARBA00022777"/>
    </source>
</evidence>
<dbReference type="CDD" id="cd05564">
    <property type="entry name" value="PTS_IIB_chitobiose_lichenan"/>
    <property type="match status" value="1"/>
</dbReference>
<sequence length="100" mass="11125">MSKKVLLACAAGLSTSMMVQKMKEAAKKQGLDYEIWAQPVSTAISKVNEVDYVLLGPQVRYELNRFLKESKETPVEVIDMKAYGTMNGEAVINAIKDKIK</sequence>
<keyword evidence="1" id="KW-0813">Transport</keyword>
<organism evidence="9 10">
    <name type="scientific">Spiroplasma corruscae</name>
    <dbReference type="NCBI Taxonomy" id="216934"/>
    <lineage>
        <taxon>Bacteria</taxon>
        <taxon>Bacillati</taxon>
        <taxon>Mycoplasmatota</taxon>
        <taxon>Mollicutes</taxon>
        <taxon>Entomoplasmatales</taxon>
        <taxon>Spiroplasmataceae</taxon>
        <taxon>Spiroplasma</taxon>
    </lineage>
</organism>